<protein>
    <recommendedName>
        <fullName evidence="8">Pantothenate synthetase</fullName>
        <shortName evidence="8">PS</shortName>
        <ecNumber evidence="8">6.3.2.1</ecNumber>
    </recommendedName>
    <alternativeName>
        <fullName evidence="8">Pantoate--beta-alanine ligase</fullName>
    </alternativeName>
    <alternativeName>
        <fullName evidence="8">Pantoate-activating enzyme</fullName>
    </alternativeName>
</protein>
<gene>
    <name evidence="8" type="primary">panC</name>
    <name evidence="9" type="ordered locus">Daes_0968</name>
</gene>
<proteinExistence type="inferred from homology"/>
<dbReference type="Proteomes" id="UP000002191">
    <property type="component" value="Chromosome"/>
</dbReference>
<feature type="binding site" evidence="8">
    <location>
        <position position="153"/>
    </location>
    <ligand>
        <name>(R)-pantoate</name>
        <dbReference type="ChEBI" id="CHEBI:15980"/>
    </ligand>
</feature>
<accession>E6VSK0</accession>
<evidence type="ECO:0000256" key="7">
    <source>
        <dbReference type="ARBA" id="ARBA00048258"/>
    </source>
</evidence>
<dbReference type="Gene3D" id="3.40.50.620">
    <property type="entry name" value="HUPs"/>
    <property type="match status" value="1"/>
</dbReference>
<dbReference type="HAMAP" id="MF_00158">
    <property type="entry name" value="PanC"/>
    <property type="match status" value="1"/>
</dbReference>
<dbReference type="GO" id="GO:0004592">
    <property type="term" value="F:pantoate-beta-alanine ligase activity"/>
    <property type="evidence" value="ECO:0007669"/>
    <property type="project" value="UniProtKB-UniRule"/>
</dbReference>
<evidence type="ECO:0000313" key="9">
    <source>
        <dbReference type="EMBL" id="ADU61985.1"/>
    </source>
</evidence>
<dbReference type="EC" id="6.3.2.1" evidence="8"/>
<sequence>MNIITDPQELQQQCLAWRRQGLRTGLVPTMGYLHDGHMALMRHARTLCDRLVTSIFLNPAQFGPGEDLDKYPHDPEGDRAKAEACGTDLLFMPKPSAMYAPDHATWIDVPDLGRHLCGARRPGHFRGVCTVVNKLFMLAQPEVAVFGRKDWQQLAILQRMVRDLNIPVTMVGHDIVREDDGLALSSRNAYLTPTERAAAPAIRQGLVKLAEMLHKGERDPEVAKRFLRDEFAATLPMGKIDYIELVDPDDITPVGAVTGPVLAAVAVGMGKARLIDNILIEV</sequence>
<dbReference type="RefSeq" id="WP_013513916.1">
    <property type="nucleotide sequence ID" value="NC_014844.1"/>
</dbReference>
<evidence type="ECO:0000256" key="6">
    <source>
        <dbReference type="ARBA" id="ARBA00022840"/>
    </source>
</evidence>
<reference evidence="10" key="1">
    <citation type="submission" date="2010-12" db="EMBL/GenBank/DDBJ databases">
        <title>Complete sequence of Desulfovibrio aespoeensis Aspo-2.</title>
        <authorList>
            <consortium name="US DOE Joint Genome Institute"/>
            <person name="Lucas S."/>
            <person name="Copeland A."/>
            <person name="Lapidus A."/>
            <person name="Cheng J.-F."/>
            <person name="Goodwin L."/>
            <person name="Pitluck S."/>
            <person name="Chertkov O."/>
            <person name="Misra M."/>
            <person name="Detter J.C."/>
            <person name="Han C."/>
            <person name="Tapia R."/>
            <person name="Land M."/>
            <person name="Hauser L."/>
            <person name="Kyrpides N."/>
            <person name="Ivanova N."/>
            <person name="Ovchinnikova G."/>
            <person name="Pedersen K."/>
            <person name="Jagevall S."/>
            <person name="Hazen T."/>
            <person name="Woyke T."/>
        </authorList>
    </citation>
    <scope>NUCLEOTIDE SEQUENCE [LARGE SCALE GENOMIC DNA]</scope>
    <source>
        <strain evidence="10">ATCC 700646 / DSM 10631 / Aspo-2</strain>
    </source>
</reference>
<keyword evidence="6 8" id="KW-0067">ATP-binding</keyword>
<comment type="similarity">
    <text evidence="2 8">Belongs to the pantothenate synthetase family.</text>
</comment>
<dbReference type="Pfam" id="PF02569">
    <property type="entry name" value="Pantoate_ligase"/>
    <property type="match status" value="1"/>
</dbReference>
<evidence type="ECO:0000256" key="2">
    <source>
        <dbReference type="ARBA" id="ARBA00009256"/>
    </source>
</evidence>
<feature type="binding site" evidence="8">
    <location>
        <begin position="147"/>
        <end position="150"/>
    </location>
    <ligand>
        <name>ATP</name>
        <dbReference type="ChEBI" id="CHEBI:30616"/>
    </ligand>
</feature>
<comment type="miscellaneous">
    <text evidence="8">The reaction proceeds by a bi uni uni bi ping pong mechanism.</text>
</comment>
<comment type="catalytic activity">
    <reaction evidence="7 8">
        <text>(R)-pantoate + beta-alanine + ATP = (R)-pantothenate + AMP + diphosphate + H(+)</text>
        <dbReference type="Rhea" id="RHEA:10912"/>
        <dbReference type="ChEBI" id="CHEBI:15378"/>
        <dbReference type="ChEBI" id="CHEBI:15980"/>
        <dbReference type="ChEBI" id="CHEBI:29032"/>
        <dbReference type="ChEBI" id="CHEBI:30616"/>
        <dbReference type="ChEBI" id="CHEBI:33019"/>
        <dbReference type="ChEBI" id="CHEBI:57966"/>
        <dbReference type="ChEBI" id="CHEBI:456215"/>
        <dbReference type="EC" id="6.3.2.1"/>
    </reaction>
</comment>
<keyword evidence="5 8" id="KW-0547">Nucleotide-binding</keyword>
<feature type="binding site" evidence="8">
    <location>
        <position position="61"/>
    </location>
    <ligand>
        <name>(R)-pantoate</name>
        <dbReference type="ChEBI" id="CHEBI:15980"/>
    </ligand>
</feature>
<evidence type="ECO:0000256" key="3">
    <source>
        <dbReference type="ARBA" id="ARBA00022598"/>
    </source>
</evidence>
<dbReference type="GO" id="GO:0015940">
    <property type="term" value="P:pantothenate biosynthetic process"/>
    <property type="evidence" value="ECO:0007669"/>
    <property type="project" value="UniProtKB-UniRule"/>
</dbReference>
<comment type="pathway">
    <text evidence="1 8">Cofactor biosynthesis; (R)-pantothenate biosynthesis; (R)-pantothenate from (R)-pantoate and beta-alanine: step 1/1.</text>
</comment>
<feature type="binding site" evidence="8">
    <location>
        <position position="176"/>
    </location>
    <ligand>
        <name>ATP</name>
        <dbReference type="ChEBI" id="CHEBI:30616"/>
    </ligand>
</feature>
<evidence type="ECO:0000313" key="10">
    <source>
        <dbReference type="Proteomes" id="UP000002191"/>
    </source>
</evidence>
<keyword evidence="4 8" id="KW-0566">Pantothenate biosynthesis</keyword>
<evidence type="ECO:0000256" key="4">
    <source>
        <dbReference type="ARBA" id="ARBA00022655"/>
    </source>
</evidence>
<dbReference type="KEGG" id="das:Daes_0968"/>
<dbReference type="SUPFAM" id="SSF52374">
    <property type="entry name" value="Nucleotidylyl transferase"/>
    <property type="match status" value="1"/>
</dbReference>
<feature type="active site" description="Proton donor" evidence="8">
    <location>
        <position position="37"/>
    </location>
</feature>
<name>E6VSK0_PSEA9</name>
<dbReference type="HOGENOM" id="CLU_047148_0_0_7"/>
<dbReference type="InterPro" id="IPR003721">
    <property type="entry name" value="Pantoate_ligase"/>
</dbReference>
<comment type="subunit">
    <text evidence="8">Homodimer.</text>
</comment>
<dbReference type="InterPro" id="IPR014729">
    <property type="entry name" value="Rossmann-like_a/b/a_fold"/>
</dbReference>
<dbReference type="PANTHER" id="PTHR21299:SF1">
    <property type="entry name" value="PANTOATE--BETA-ALANINE LIGASE"/>
    <property type="match status" value="1"/>
</dbReference>
<dbReference type="EMBL" id="CP002431">
    <property type="protein sequence ID" value="ADU61985.1"/>
    <property type="molecule type" value="Genomic_DNA"/>
</dbReference>
<organism evidence="9 10">
    <name type="scientific">Pseudodesulfovibrio aespoeensis (strain ATCC 700646 / DSM 10631 / Aspo-2)</name>
    <name type="common">Desulfovibrio aespoeensis</name>
    <dbReference type="NCBI Taxonomy" id="643562"/>
    <lineage>
        <taxon>Bacteria</taxon>
        <taxon>Pseudomonadati</taxon>
        <taxon>Thermodesulfobacteriota</taxon>
        <taxon>Desulfovibrionia</taxon>
        <taxon>Desulfovibrionales</taxon>
        <taxon>Desulfovibrionaceae</taxon>
    </lineage>
</organism>
<comment type="function">
    <text evidence="8">Catalyzes the condensation of pantoate with beta-alanine in an ATP-dependent reaction via a pantoyl-adenylate intermediate.</text>
</comment>
<keyword evidence="3 8" id="KW-0436">Ligase</keyword>
<dbReference type="eggNOG" id="COG0414">
    <property type="taxonomic scope" value="Bacteria"/>
</dbReference>
<dbReference type="STRING" id="643562.Daes_0968"/>
<dbReference type="Gene3D" id="3.30.1300.10">
    <property type="entry name" value="Pantoate-beta-alanine ligase, C-terminal domain"/>
    <property type="match status" value="1"/>
</dbReference>
<dbReference type="GO" id="GO:0005524">
    <property type="term" value="F:ATP binding"/>
    <property type="evidence" value="ECO:0007669"/>
    <property type="project" value="UniProtKB-KW"/>
</dbReference>
<dbReference type="AlphaFoldDB" id="E6VSK0"/>
<feature type="binding site" evidence="8">
    <location>
        <position position="61"/>
    </location>
    <ligand>
        <name>beta-alanine</name>
        <dbReference type="ChEBI" id="CHEBI:57966"/>
    </ligand>
</feature>
<dbReference type="UniPathway" id="UPA00028">
    <property type="reaction ID" value="UER00005"/>
</dbReference>
<comment type="subcellular location">
    <subcellularLocation>
        <location evidence="8">Cytoplasm</location>
    </subcellularLocation>
</comment>
<evidence type="ECO:0000256" key="1">
    <source>
        <dbReference type="ARBA" id="ARBA00004990"/>
    </source>
</evidence>
<keyword evidence="10" id="KW-1185">Reference proteome</keyword>
<feature type="binding site" evidence="8">
    <location>
        <begin position="30"/>
        <end position="37"/>
    </location>
    <ligand>
        <name>ATP</name>
        <dbReference type="ChEBI" id="CHEBI:30616"/>
    </ligand>
</feature>
<dbReference type="CDD" id="cd00560">
    <property type="entry name" value="PanC"/>
    <property type="match status" value="1"/>
</dbReference>
<dbReference type="OrthoDB" id="9773087at2"/>
<dbReference type="PANTHER" id="PTHR21299">
    <property type="entry name" value="CYTIDYLATE KINASE/PANTOATE-BETA-ALANINE LIGASE"/>
    <property type="match status" value="1"/>
</dbReference>
<dbReference type="GO" id="GO:0005829">
    <property type="term" value="C:cytosol"/>
    <property type="evidence" value="ECO:0007669"/>
    <property type="project" value="TreeGrafter"/>
</dbReference>
<keyword evidence="8" id="KW-0963">Cytoplasm</keyword>
<evidence type="ECO:0000256" key="5">
    <source>
        <dbReference type="ARBA" id="ARBA00022741"/>
    </source>
</evidence>
<reference evidence="9 10" key="2">
    <citation type="journal article" date="2014" name="Genome Announc.">
        <title>Complete Genome Sequence of the Subsurface, Mesophilic Sulfate-Reducing Bacterium Desulfovibrio aespoeensis Aspo-2.</title>
        <authorList>
            <person name="Pedersen K."/>
            <person name="Bengtsson A."/>
            <person name="Edlund J."/>
            <person name="Rabe L."/>
            <person name="Hazen T."/>
            <person name="Chakraborty R."/>
            <person name="Goodwin L."/>
            <person name="Shapiro N."/>
        </authorList>
    </citation>
    <scope>NUCLEOTIDE SEQUENCE [LARGE SCALE GENOMIC DNA]</scope>
    <source>
        <strain evidence="10">ATCC 700646 / DSM 10631 / Aspo-2</strain>
    </source>
</reference>
<feature type="binding site" evidence="8">
    <location>
        <begin position="184"/>
        <end position="187"/>
    </location>
    <ligand>
        <name>ATP</name>
        <dbReference type="ChEBI" id="CHEBI:30616"/>
    </ligand>
</feature>
<evidence type="ECO:0000256" key="8">
    <source>
        <dbReference type="HAMAP-Rule" id="MF_00158"/>
    </source>
</evidence>
<dbReference type="NCBIfam" id="TIGR00018">
    <property type="entry name" value="panC"/>
    <property type="match status" value="1"/>
</dbReference>
<dbReference type="InterPro" id="IPR042176">
    <property type="entry name" value="Pantoate_ligase_C"/>
</dbReference>